<accession>A0A938BM44</accession>
<dbReference type="GO" id="GO:0004175">
    <property type="term" value="F:endopeptidase activity"/>
    <property type="evidence" value="ECO:0007669"/>
    <property type="project" value="TreeGrafter"/>
</dbReference>
<reference evidence="6" key="1">
    <citation type="submission" date="2019-03" db="EMBL/GenBank/DDBJ databases">
        <title>Lake Tanganyika Metagenome-Assembled Genomes (MAGs).</title>
        <authorList>
            <person name="Tran P."/>
        </authorList>
    </citation>
    <scope>NUCLEOTIDE SEQUENCE</scope>
    <source>
        <strain evidence="6">M_DeepCast_400m_m2_100</strain>
    </source>
</reference>
<dbReference type="Gene3D" id="3.30.750.44">
    <property type="match status" value="1"/>
</dbReference>
<evidence type="ECO:0000256" key="2">
    <source>
        <dbReference type="ARBA" id="ARBA00022670"/>
    </source>
</evidence>
<keyword evidence="3" id="KW-0378">Hydrolase</keyword>
<dbReference type="PANTHER" id="PTHR32060:SF30">
    <property type="entry name" value="CARBOXY-TERMINAL PROCESSING PROTEASE CTPA"/>
    <property type="match status" value="1"/>
</dbReference>
<sequence>MARRRWILALPALLFLVTIALGGVFLRDVVASSGNIYSELALFNEVLTLISEYYVEPLPPDSLIEGAVIGMLERLDPHSNYMNAERFQRMEERNRGSYSGIGISFAIRDGNLTVISPIEGSPSYDLGIRPGDVITHIEGESAFGINEQEVFDRLRGPKGSHVRITIRRAGEPEPLEYEIVRDNIPIQSVPYAFMLTPTTGYVMMRNFSARTADELKTALQGLSDLGMT</sequence>
<keyword evidence="2" id="KW-0645">Protease</keyword>
<proteinExistence type="inferred from homology"/>
<comment type="similarity">
    <text evidence="1">Belongs to the peptidase S41A family.</text>
</comment>
<dbReference type="Gene3D" id="3.90.226.10">
    <property type="entry name" value="2-enoyl-CoA Hydratase, Chain A, domain 1"/>
    <property type="match status" value="1"/>
</dbReference>
<comment type="caution">
    <text evidence="6">The sequence shown here is derived from an EMBL/GenBank/DDBJ whole genome shotgun (WGS) entry which is preliminary data.</text>
</comment>
<dbReference type="Proteomes" id="UP000748308">
    <property type="component" value="Unassembled WGS sequence"/>
</dbReference>
<dbReference type="CDD" id="cd06782">
    <property type="entry name" value="cpPDZ_CPP-like"/>
    <property type="match status" value="1"/>
</dbReference>
<dbReference type="SMART" id="SM00228">
    <property type="entry name" value="PDZ"/>
    <property type="match status" value="1"/>
</dbReference>
<dbReference type="InterPro" id="IPR041489">
    <property type="entry name" value="PDZ_6"/>
</dbReference>
<dbReference type="GO" id="GO:0030288">
    <property type="term" value="C:outer membrane-bounded periplasmic space"/>
    <property type="evidence" value="ECO:0007669"/>
    <property type="project" value="TreeGrafter"/>
</dbReference>
<dbReference type="GO" id="GO:0007165">
    <property type="term" value="P:signal transduction"/>
    <property type="evidence" value="ECO:0007669"/>
    <property type="project" value="TreeGrafter"/>
</dbReference>
<dbReference type="AlphaFoldDB" id="A0A938BM44"/>
<organism evidence="6 7">
    <name type="scientific">Eiseniibacteriota bacterium</name>
    <dbReference type="NCBI Taxonomy" id="2212470"/>
    <lineage>
        <taxon>Bacteria</taxon>
        <taxon>Candidatus Eiseniibacteriota</taxon>
    </lineage>
</organism>
<evidence type="ECO:0000256" key="3">
    <source>
        <dbReference type="ARBA" id="ARBA00022801"/>
    </source>
</evidence>
<dbReference type="GO" id="GO:0006508">
    <property type="term" value="P:proteolysis"/>
    <property type="evidence" value="ECO:0007669"/>
    <property type="project" value="UniProtKB-KW"/>
</dbReference>
<evidence type="ECO:0000256" key="1">
    <source>
        <dbReference type="ARBA" id="ARBA00009179"/>
    </source>
</evidence>
<dbReference type="InterPro" id="IPR036034">
    <property type="entry name" value="PDZ_sf"/>
</dbReference>
<dbReference type="GO" id="GO:0008236">
    <property type="term" value="F:serine-type peptidase activity"/>
    <property type="evidence" value="ECO:0007669"/>
    <property type="project" value="UniProtKB-KW"/>
</dbReference>
<dbReference type="PANTHER" id="PTHR32060">
    <property type="entry name" value="TAIL-SPECIFIC PROTEASE"/>
    <property type="match status" value="1"/>
</dbReference>
<dbReference type="EMBL" id="VGIY01000160">
    <property type="protein sequence ID" value="MBM3317654.1"/>
    <property type="molecule type" value="Genomic_DNA"/>
</dbReference>
<name>A0A938BM44_UNCEI</name>
<gene>
    <name evidence="6" type="ORF">FJY75_07355</name>
</gene>
<keyword evidence="4" id="KW-0720">Serine protease</keyword>
<feature type="non-terminal residue" evidence="6">
    <location>
        <position position="228"/>
    </location>
</feature>
<evidence type="ECO:0000256" key="4">
    <source>
        <dbReference type="ARBA" id="ARBA00022825"/>
    </source>
</evidence>
<dbReference type="Pfam" id="PF17820">
    <property type="entry name" value="PDZ_6"/>
    <property type="match status" value="1"/>
</dbReference>
<feature type="domain" description="PDZ" evidence="5">
    <location>
        <begin position="87"/>
        <end position="155"/>
    </location>
</feature>
<protein>
    <submittedName>
        <fullName evidence="6">PDZ domain-containing protein</fullName>
    </submittedName>
</protein>
<dbReference type="Pfam" id="PF22694">
    <property type="entry name" value="CtpB_N-like"/>
    <property type="match status" value="1"/>
</dbReference>
<dbReference type="InterPro" id="IPR001478">
    <property type="entry name" value="PDZ"/>
</dbReference>
<evidence type="ECO:0000313" key="7">
    <source>
        <dbReference type="Proteomes" id="UP000748308"/>
    </source>
</evidence>
<dbReference type="PROSITE" id="PS50106">
    <property type="entry name" value="PDZ"/>
    <property type="match status" value="1"/>
</dbReference>
<dbReference type="SUPFAM" id="SSF50156">
    <property type="entry name" value="PDZ domain-like"/>
    <property type="match status" value="1"/>
</dbReference>
<evidence type="ECO:0000313" key="6">
    <source>
        <dbReference type="EMBL" id="MBM3317654.1"/>
    </source>
</evidence>
<dbReference type="InterPro" id="IPR055210">
    <property type="entry name" value="CtpA/B_N"/>
</dbReference>
<evidence type="ECO:0000259" key="5">
    <source>
        <dbReference type="PROSITE" id="PS50106"/>
    </source>
</evidence>
<dbReference type="Gene3D" id="2.30.42.10">
    <property type="match status" value="1"/>
</dbReference>
<dbReference type="FunFam" id="2.30.42.10:FF:000063">
    <property type="entry name" value="Peptidase, S41 family"/>
    <property type="match status" value="1"/>
</dbReference>